<dbReference type="SUPFAM" id="SSF53850">
    <property type="entry name" value="Periplasmic binding protein-like II"/>
    <property type="match status" value="1"/>
</dbReference>
<sequence>MLHNASDLDLRLLRIFACVVRCGGFSAAQGELGMGQSTISTHIASLETRLGYRLCERGKSGFRLTEKGERVLDYAQNLFAALGDFRDQVQSLAGRLVGELHLGLADNIATLPDARIHQTLARFNRRDQDVRLHFLIESSSELERLVLSGRLHLAIACFSRRLPNLRYEPLYHERVAVFCGREHPLFDKTVKDAGELESCDWIQHGYAVADVQLPADPQRSTAFAQHMEAVLHAVRAGTHLGYLPTHYAERWVQQGEMRALLPDSLGYGITHSLVLRDEPGHNEALQALVEDLRLEHGVTPVSAAR</sequence>
<dbReference type="Gene3D" id="3.40.190.10">
    <property type="entry name" value="Periplasmic binding protein-like II"/>
    <property type="match status" value="2"/>
</dbReference>
<dbReference type="RefSeq" id="WP_088419291.1">
    <property type="nucleotide sequence ID" value="NZ_NJBA01000006.1"/>
</dbReference>
<dbReference type="PROSITE" id="PS50931">
    <property type="entry name" value="HTH_LYSR"/>
    <property type="match status" value="1"/>
</dbReference>
<dbReference type="CDD" id="cd05466">
    <property type="entry name" value="PBP2_LTTR_substrate"/>
    <property type="match status" value="1"/>
</dbReference>
<evidence type="ECO:0000256" key="4">
    <source>
        <dbReference type="ARBA" id="ARBA00023163"/>
    </source>
</evidence>
<dbReference type="PANTHER" id="PTHR30126">
    <property type="entry name" value="HTH-TYPE TRANSCRIPTIONAL REGULATOR"/>
    <property type="match status" value="1"/>
</dbReference>
<dbReference type="InterPro" id="IPR036388">
    <property type="entry name" value="WH-like_DNA-bd_sf"/>
</dbReference>
<comment type="similarity">
    <text evidence="1">Belongs to the LysR transcriptional regulatory family.</text>
</comment>
<dbReference type="GO" id="GO:0000976">
    <property type="term" value="F:transcription cis-regulatory region binding"/>
    <property type="evidence" value="ECO:0007669"/>
    <property type="project" value="TreeGrafter"/>
</dbReference>
<dbReference type="InterPro" id="IPR005119">
    <property type="entry name" value="LysR_subst-bd"/>
</dbReference>
<name>A0A2D0ACK3_PSENT</name>
<dbReference type="Pfam" id="PF03466">
    <property type="entry name" value="LysR_substrate"/>
    <property type="match status" value="1"/>
</dbReference>
<accession>A0A2D0ACK3</accession>
<keyword evidence="3" id="KW-0238">DNA-binding</keyword>
<organism evidence="6 7">
    <name type="scientific">Pseudomonas nitroreducens</name>
    <dbReference type="NCBI Taxonomy" id="46680"/>
    <lineage>
        <taxon>Bacteria</taxon>
        <taxon>Pseudomonadati</taxon>
        <taxon>Pseudomonadota</taxon>
        <taxon>Gammaproteobacteria</taxon>
        <taxon>Pseudomonadales</taxon>
        <taxon>Pseudomonadaceae</taxon>
        <taxon>Pseudomonas</taxon>
    </lineage>
</organism>
<gene>
    <name evidence="6" type="ORF">CEG18_17650</name>
</gene>
<protein>
    <submittedName>
        <fullName evidence="6">LysR family transcriptional regulator</fullName>
    </submittedName>
</protein>
<dbReference type="GO" id="GO:0003700">
    <property type="term" value="F:DNA-binding transcription factor activity"/>
    <property type="evidence" value="ECO:0007669"/>
    <property type="project" value="InterPro"/>
</dbReference>
<dbReference type="SUPFAM" id="SSF46785">
    <property type="entry name" value="Winged helix' DNA-binding domain"/>
    <property type="match status" value="1"/>
</dbReference>
<dbReference type="FunFam" id="1.10.10.10:FF:000001">
    <property type="entry name" value="LysR family transcriptional regulator"/>
    <property type="match status" value="1"/>
</dbReference>
<evidence type="ECO:0000259" key="5">
    <source>
        <dbReference type="PROSITE" id="PS50931"/>
    </source>
</evidence>
<keyword evidence="4" id="KW-0804">Transcription</keyword>
<dbReference type="Pfam" id="PF00126">
    <property type="entry name" value="HTH_1"/>
    <property type="match status" value="1"/>
</dbReference>
<dbReference type="InterPro" id="IPR036390">
    <property type="entry name" value="WH_DNA-bd_sf"/>
</dbReference>
<feature type="domain" description="HTH lysR-type" evidence="5">
    <location>
        <begin position="8"/>
        <end position="65"/>
    </location>
</feature>
<reference evidence="6 7" key="1">
    <citation type="submission" date="2017-06" db="EMBL/GenBank/DDBJ databases">
        <title>Draft genome of Pseudomonas nitroreducens DF05.</title>
        <authorList>
            <person name="Iyer R."/>
        </authorList>
    </citation>
    <scope>NUCLEOTIDE SEQUENCE [LARGE SCALE GENOMIC DNA]</scope>
    <source>
        <strain evidence="6 7">DF05</strain>
    </source>
</reference>
<proteinExistence type="inferred from homology"/>
<dbReference type="PANTHER" id="PTHR30126:SF98">
    <property type="entry name" value="HTH-TYPE TRANSCRIPTIONAL ACTIVATOR BAUR"/>
    <property type="match status" value="1"/>
</dbReference>
<dbReference type="STRING" id="46680.GCA_000807755_00948"/>
<dbReference type="EMBL" id="NJBA01000006">
    <property type="protein sequence ID" value="OWP49390.1"/>
    <property type="molecule type" value="Genomic_DNA"/>
</dbReference>
<comment type="caution">
    <text evidence="6">The sequence shown here is derived from an EMBL/GenBank/DDBJ whole genome shotgun (WGS) entry which is preliminary data.</text>
</comment>
<keyword evidence="2" id="KW-0805">Transcription regulation</keyword>
<evidence type="ECO:0000256" key="2">
    <source>
        <dbReference type="ARBA" id="ARBA00023015"/>
    </source>
</evidence>
<evidence type="ECO:0000313" key="6">
    <source>
        <dbReference type="EMBL" id="OWP49390.1"/>
    </source>
</evidence>
<evidence type="ECO:0000313" key="7">
    <source>
        <dbReference type="Proteomes" id="UP000198145"/>
    </source>
</evidence>
<dbReference type="eggNOG" id="COG0583">
    <property type="taxonomic scope" value="Bacteria"/>
</dbReference>
<dbReference type="InterPro" id="IPR000847">
    <property type="entry name" value="LysR_HTH_N"/>
</dbReference>
<dbReference type="AlphaFoldDB" id="A0A2D0ACK3"/>
<dbReference type="Gene3D" id="1.10.10.10">
    <property type="entry name" value="Winged helix-like DNA-binding domain superfamily/Winged helix DNA-binding domain"/>
    <property type="match status" value="1"/>
</dbReference>
<evidence type="ECO:0000256" key="1">
    <source>
        <dbReference type="ARBA" id="ARBA00009437"/>
    </source>
</evidence>
<dbReference type="Proteomes" id="UP000198145">
    <property type="component" value="Unassembled WGS sequence"/>
</dbReference>
<evidence type="ECO:0000256" key="3">
    <source>
        <dbReference type="ARBA" id="ARBA00023125"/>
    </source>
</evidence>